<keyword evidence="2" id="KW-0677">Repeat</keyword>
<organism evidence="7 8">
    <name type="scientific">Acanthosepion pharaonis</name>
    <name type="common">Pharaoh cuttlefish</name>
    <name type="synonym">Sepia pharaonis</name>
    <dbReference type="NCBI Taxonomy" id="158019"/>
    <lineage>
        <taxon>Eukaryota</taxon>
        <taxon>Metazoa</taxon>
        <taxon>Spiralia</taxon>
        <taxon>Lophotrochozoa</taxon>
        <taxon>Mollusca</taxon>
        <taxon>Cephalopoda</taxon>
        <taxon>Coleoidea</taxon>
        <taxon>Decapodiformes</taxon>
        <taxon>Sepiida</taxon>
        <taxon>Sepiina</taxon>
        <taxon>Sepiidae</taxon>
        <taxon>Acanthosepion</taxon>
    </lineage>
</organism>
<dbReference type="Proteomes" id="UP000597762">
    <property type="component" value="Unassembled WGS sequence"/>
</dbReference>
<dbReference type="InterPro" id="IPR002110">
    <property type="entry name" value="Ankyrin_rpt"/>
</dbReference>
<dbReference type="SUPFAM" id="SSF47027">
    <property type="entry name" value="Acyl-CoA binding protein"/>
    <property type="match status" value="1"/>
</dbReference>
<accession>A0A812D187</accession>
<feature type="repeat" description="ANK" evidence="5">
    <location>
        <begin position="161"/>
        <end position="193"/>
    </location>
</feature>
<dbReference type="AlphaFoldDB" id="A0A812D187"/>
<dbReference type="PROSITE" id="PS50088">
    <property type="entry name" value="ANK_REPEAT"/>
    <property type="match status" value="2"/>
</dbReference>
<dbReference type="PANTHER" id="PTHR24119">
    <property type="entry name" value="ACYL-COA-BINDING DOMAIN-CONTAINING PROTEIN 6"/>
    <property type="match status" value="1"/>
</dbReference>
<evidence type="ECO:0000256" key="4">
    <source>
        <dbReference type="ARBA" id="ARBA00023121"/>
    </source>
</evidence>
<proteinExistence type="predicted"/>
<dbReference type="PRINTS" id="PR00689">
    <property type="entry name" value="ACOABINDINGP"/>
</dbReference>
<dbReference type="SMART" id="SM00248">
    <property type="entry name" value="ANK"/>
    <property type="match status" value="2"/>
</dbReference>
<evidence type="ECO:0000256" key="2">
    <source>
        <dbReference type="ARBA" id="ARBA00022737"/>
    </source>
</evidence>
<evidence type="ECO:0000256" key="1">
    <source>
        <dbReference type="ARBA" id="ARBA00018419"/>
    </source>
</evidence>
<evidence type="ECO:0000256" key="5">
    <source>
        <dbReference type="PROSITE-ProRule" id="PRU00023"/>
    </source>
</evidence>
<dbReference type="Pfam" id="PF12796">
    <property type="entry name" value="Ank_2"/>
    <property type="match status" value="1"/>
</dbReference>
<evidence type="ECO:0000256" key="3">
    <source>
        <dbReference type="ARBA" id="ARBA00023043"/>
    </source>
</evidence>
<dbReference type="InterPro" id="IPR000582">
    <property type="entry name" value="Acyl-CoA-binding_protein"/>
</dbReference>
<comment type="caution">
    <text evidence="7">The sequence shown here is derived from an EMBL/GenBank/DDBJ whole genome shotgun (WGS) entry which is preliminary data.</text>
</comment>
<sequence>MLFFYGRYKQVKEGPCNIPKPGMLQFEAKQKWEAWKSLGKMNKEKAMLEYISEVDTLYPNWLDTIKEKGLTDVSSFSHIGGRTVSKMHAPEKDENTSWTIFDTCKEGRMKDLVQALENGTDVNVCDEEGMSLLHWACDRGHEDIVDILLSKNCDVNLRATDGQTPLHYAVSCEYMSIVQRLLEHHADPSIKCNEGETPADVTDNQAILQLLPSCKAS</sequence>
<keyword evidence="4" id="KW-0446">Lipid-binding</keyword>
<dbReference type="InterPro" id="IPR036770">
    <property type="entry name" value="Ankyrin_rpt-contain_sf"/>
</dbReference>
<evidence type="ECO:0000259" key="6">
    <source>
        <dbReference type="PROSITE" id="PS51228"/>
    </source>
</evidence>
<dbReference type="Pfam" id="PF00887">
    <property type="entry name" value="ACBP"/>
    <property type="match status" value="1"/>
</dbReference>
<dbReference type="InterPro" id="IPR035984">
    <property type="entry name" value="Acyl-CoA-binding_sf"/>
</dbReference>
<keyword evidence="8" id="KW-1185">Reference proteome</keyword>
<dbReference type="InterPro" id="IPR014352">
    <property type="entry name" value="FERM/acyl-CoA-bd_prot_sf"/>
</dbReference>
<dbReference type="PANTHER" id="PTHR24119:SF0">
    <property type="entry name" value="ACYL-COA-BINDING DOMAIN-CONTAINING PROTEIN 6"/>
    <property type="match status" value="1"/>
</dbReference>
<feature type="domain" description="ACB" evidence="6">
    <location>
        <begin position="1"/>
        <end position="63"/>
    </location>
</feature>
<reference evidence="7" key="1">
    <citation type="submission" date="2021-01" db="EMBL/GenBank/DDBJ databases">
        <authorList>
            <person name="Li R."/>
            <person name="Bekaert M."/>
        </authorList>
    </citation>
    <scope>NUCLEOTIDE SEQUENCE</scope>
    <source>
        <strain evidence="7">Farmed</strain>
    </source>
</reference>
<keyword evidence="3 5" id="KW-0040">ANK repeat</keyword>
<dbReference type="SUPFAM" id="SSF48403">
    <property type="entry name" value="Ankyrin repeat"/>
    <property type="match status" value="1"/>
</dbReference>
<dbReference type="PROSITE" id="PS51228">
    <property type="entry name" value="ACB_2"/>
    <property type="match status" value="1"/>
</dbReference>
<dbReference type="EMBL" id="CAHIKZ030002176">
    <property type="protein sequence ID" value="CAE1282358.1"/>
    <property type="molecule type" value="Genomic_DNA"/>
</dbReference>
<dbReference type="Gene3D" id="1.20.80.10">
    <property type="match status" value="1"/>
</dbReference>
<evidence type="ECO:0000313" key="8">
    <source>
        <dbReference type="Proteomes" id="UP000597762"/>
    </source>
</evidence>
<feature type="repeat" description="ANK" evidence="5">
    <location>
        <begin position="128"/>
        <end position="160"/>
    </location>
</feature>
<dbReference type="GO" id="GO:0000062">
    <property type="term" value="F:fatty-acyl-CoA binding"/>
    <property type="evidence" value="ECO:0007669"/>
    <property type="project" value="InterPro"/>
</dbReference>
<protein>
    <recommendedName>
        <fullName evidence="1">Acyl-CoA-binding domain-containing protein 6</fullName>
    </recommendedName>
</protein>
<dbReference type="PROSITE" id="PS50297">
    <property type="entry name" value="ANK_REP_REGION"/>
    <property type="match status" value="2"/>
</dbReference>
<gene>
    <name evidence="7" type="ORF">SPHA_43409</name>
</gene>
<dbReference type="Gene3D" id="1.25.40.20">
    <property type="entry name" value="Ankyrin repeat-containing domain"/>
    <property type="match status" value="2"/>
</dbReference>
<dbReference type="OrthoDB" id="4567at2759"/>
<name>A0A812D187_ACAPH</name>
<evidence type="ECO:0000313" key="7">
    <source>
        <dbReference type="EMBL" id="CAE1282358.1"/>
    </source>
</evidence>